<dbReference type="EMBL" id="BEXD01000735">
    <property type="protein sequence ID" value="GBB89800.1"/>
    <property type="molecule type" value="Genomic_DNA"/>
</dbReference>
<name>A0A2Z6QIA2_9GLOM</name>
<dbReference type="AlphaFoldDB" id="A0A2Z6QIA2"/>
<evidence type="ECO:0000313" key="1">
    <source>
        <dbReference type="EMBL" id="GBB89800.1"/>
    </source>
</evidence>
<organism evidence="1 2">
    <name type="scientific">Rhizophagus clarus</name>
    <dbReference type="NCBI Taxonomy" id="94130"/>
    <lineage>
        <taxon>Eukaryota</taxon>
        <taxon>Fungi</taxon>
        <taxon>Fungi incertae sedis</taxon>
        <taxon>Mucoromycota</taxon>
        <taxon>Glomeromycotina</taxon>
        <taxon>Glomeromycetes</taxon>
        <taxon>Glomerales</taxon>
        <taxon>Glomeraceae</taxon>
        <taxon>Rhizophagus</taxon>
    </lineage>
</organism>
<evidence type="ECO:0008006" key="3">
    <source>
        <dbReference type="Google" id="ProtNLM"/>
    </source>
</evidence>
<comment type="caution">
    <text evidence="1">The sequence shown here is derived from an EMBL/GenBank/DDBJ whole genome shotgun (WGS) entry which is preliminary data.</text>
</comment>
<sequence>MSKLNGDILYLIFEELQDNSKFLFSCLMVNRLWCETVIPILWKNPWRYNIDYYNKDYLLAIIASYLSDEFLMRQRIQLLSASNQSLLFDYFSFCRSINVNIINSIISIGSPSLIDQLFLQREFYGLLVKKCPELKYLDISSIKYNIIFVSEDKLRFESLYELKCDTSNESSFFYELAHICQHIQRLIITNDVGTKSNLGIAKLIEIQKNLKYFEWKDNVYDFIFIDSYMDIFLALEKKADIINHLYIYFQRRTYSNVIDSIFPKFHKLKTLIFNNFSYIKKHHLKMCIYHDLEVFKIYYDLKVASIIIENSGGFLKKILISYSSFDGCFDDYDNYENFDECFDDYDNYENFNEDSFILIRKIHENCPLIEYLCLLFSSSKEHFTEIEKLLKDCKYLKTLLIVIKMNGARTEKTLLENGENLLKALISSTPTNLKEIRFFYDYKFSLEALEKFLENWKGCALSILTCDPIYNEENYTDLINKYKNNGVIKDFRYKCEF</sequence>
<proteinExistence type="predicted"/>
<keyword evidence="2" id="KW-1185">Reference proteome</keyword>
<evidence type="ECO:0000313" key="2">
    <source>
        <dbReference type="Proteomes" id="UP000247702"/>
    </source>
</evidence>
<protein>
    <recommendedName>
        <fullName evidence="3">F-box domain-containing protein</fullName>
    </recommendedName>
</protein>
<accession>A0A2Z6QIA2</accession>
<dbReference type="Proteomes" id="UP000247702">
    <property type="component" value="Unassembled WGS sequence"/>
</dbReference>
<gene>
    <name evidence="1" type="ORF">RclHR1_01660019</name>
</gene>
<reference evidence="1 2" key="1">
    <citation type="submission" date="2017-11" db="EMBL/GenBank/DDBJ databases">
        <title>The genome of Rhizophagus clarus HR1 reveals common genetic basis of auxotrophy among arbuscular mycorrhizal fungi.</title>
        <authorList>
            <person name="Kobayashi Y."/>
        </authorList>
    </citation>
    <scope>NUCLEOTIDE SEQUENCE [LARGE SCALE GENOMIC DNA]</scope>
    <source>
        <strain evidence="1 2">HR1</strain>
    </source>
</reference>